<evidence type="ECO:0000313" key="2">
    <source>
        <dbReference type="EMBL" id="MBB1153978.1"/>
    </source>
</evidence>
<sequence>MAEDWRDDVDDEWFEDWDDDRPPPKQPRRTAVLRRLTMQQPLCSNTDDGACPNFALNGIEVCLVHAPIARDSSGFTIDIGYRPGGIGTAVPPPDFEQVLVGLQAEFREAFELARRAAHLAGDPVAAVEDHDSPAGSASWTAKPPPARRHGWLAAALNQVFR</sequence>
<comment type="caution">
    <text evidence="2">The sequence shown here is derived from an EMBL/GenBank/DDBJ whole genome shotgun (WGS) entry which is preliminary data.</text>
</comment>
<accession>A0A7W3VVG7</accession>
<name>A0A7W3VVG7_9PSEU</name>
<reference evidence="2 3" key="1">
    <citation type="submission" date="2020-08" db="EMBL/GenBank/DDBJ databases">
        <title>Amycolatopsis sp. nov. DR6-1 isolated from Dendrobium heterocarpum.</title>
        <authorList>
            <person name="Tedsree N."/>
            <person name="Kuncharoen N."/>
            <person name="Likhitwitayawuid K."/>
            <person name="Tanasupawat S."/>
        </authorList>
    </citation>
    <scope>NUCLEOTIDE SEQUENCE [LARGE SCALE GENOMIC DNA]</scope>
    <source>
        <strain evidence="2 3">DR6-1</strain>
    </source>
</reference>
<keyword evidence="3" id="KW-1185">Reference proteome</keyword>
<evidence type="ECO:0000256" key="1">
    <source>
        <dbReference type="SAM" id="MobiDB-lite"/>
    </source>
</evidence>
<feature type="region of interest" description="Disordered" evidence="1">
    <location>
        <begin position="1"/>
        <end position="27"/>
    </location>
</feature>
<dbReference type="AlphaFoldDB" id="A0A7W3VVG7"/>
<dbReference type="RefSeq" id="WP_182891068.1">
    <property type="nucleotide sequence ID" value="NZ_JACGZW010000004.1"/>
</dbReference>
<feature type="compositionally biased region" description="Acidic residues" evidence="1">
    <location>
        <begin position="1"/>
        <end position="19"/>
    </location>
</feature>
<gene>
    <name evidence="2" type="ORF">H4281_12620</name>
</gene>
<dbReference type="EMBL" id="JACGZW010000004">
    <property type="protein sequence ID" value="MBB1153978.1"/>
    <property type="molecule type" value="Genomic_DNA"/>
</dbReference>
<protein>
    <submittedName>
        <fullName evidence="2">Uncharacterized protein</fullName>
    </submittedName>
</protein>
<evidence type="ECO:0000313" key="3">
    <source>
        <dbReference type="Proteomes" id="UP000526734"/>
    </source>
</evidence>
<proteinExistence type="predicted"/>
<organism evidence="2 3">
    <name type="scientific">Amycolatopsis dendrobii</name>
    <dbReference type="NCBI Taxonomy" id="2760662"/>
    <lineage>
        <taxon>Bacteria</taxon>
        <taxon>Bacillati</taxon>
        <taxon>Actinomycetota</taxon>
        <taxon>Actinomycetes</taxon>
        <taxon>Pseudonocardiales</taxon>
        <taxon>Pseudonocardiaceae</taxon>
        <taxon>Amycolatopsis</taxon>
    </lineage>
</organism>
<dbReference type="Proteomes" id="UP000526734">
    <property type="component" value="Unassembled WGS sequence"/>
</dbReference>